<dbReference type="InterPro" id="IPR050534">
    <property type="entry name" value="Coronavir_polyprotein_1ab"/>
</dbReference>
<dbReference type="InterPro" id="IPR027417">
    <property type="entry name" value="P-loop_NTPase"/>
</dbReference>
<keyword evidence="1" id="KW-0547">Nucleotide-binding</keyword>
<gene>
    <name evidence="6" type="ORF">PG994_013961</name>
</gene>
<keyword evidence="7" id="KW-1185">Reference proteome</keyword>
<sequence>MASHNNTVNRGLNPALNGQSLYKRKTAAMNQVTKVRNKSAWKLNQGPLPPTRPRAFGRSLWLIIAFYAEQVELIRTELERIQKTVWWADGVAIRAVGGAQGDEADIFIVDQVRSTGLGFTGEHARMNVAYSRARKLTITVHNFKAMSGKGKDKGKKPYKKGEPVLDDLFDIGDLFNIDEWFFIGEKFSISDYELFVV</sequence>
<comment type="caution">
    <text evidence="6">The sequence shown here is derived from an EMBL/GenBank/DDBJ whole genome shotgun (WGS) entry which is preliminary data.</text>
</comment>
<evidence type="ECO:0000313" key="7">
    <source>
        <dbReference type="Proteomes" id="UP001480595"/>
    </source>
</evidence>
<evidence type="ECO:0000256" key="3">
    <source>
        <dbReference type="ARBA" id="ARBA00022806"/>
    </source>
</evidence>
<evidence type="ECO:0000259" key="5">
    <source>
        <dbReference type="Pfam" id="PF13087"/>
    </source>
</evidence>
<evidence type="ECO:0000313" key="6">
    <source>
        <dbReference type="EMBL" id="KAK8040954.1"/>
    </source>
</evidence>
<keyword evidence="3" id="KW-0347">Helicase</keyword>
<evidence type="ECO:0000256" key="1">
    <source>
        <dbReference type="ARBA" id="ARBA00022741"/>
    </source>
</evidence>
<reference evidence="6 7" key="1">
    <citation type="submission" date="2023-01" db="EMBL/GenBank/DDBJ databases">
        <title>Analysis of 21 Apiospora genomes using comparative genomics revels a genus with tremendous synthesis potential of carbohydrate active enzymes and secondary metabolites.</title>
        <authorList>
            <person name="Sorensen T."/>
        </authorList>
    </citation>
    <scope>NUCLEOTIDE SEQUENCE [LARGE SCALE GENOMIC DNA]</scope>
    <source>
        <strain evidence="6 7">CBS 135458</strain>
    </source>
</reference>
<feature type="domain" description="DNA2/NAM7 helicase-like C-terminal" evidence="5">
    <location>
        <begin position="63"/>
        <end position="140"/>
    </location>
</feature>
<dbReference type="Proteomes" id="UP001480595">
    <property type="component" value="Unassembled WGS sequence"/>
</dbReference>
<dbReference type="RefSeq" id="XP_066708499.1">
    <property type="nucleotide sequence ID" value="XM_066865370.1"/>
</dbReference>
<dbReference type="Pfam" id="PF13087">
    <property type="entry name" value="AAA_12"/>
    <property type="match status" value="1"/>
</dbReference>
<dbReference type="PANTHER" id="PTHR43788">
    <property type="entry name" value="DNA2/NAM7 HELICASE FAMILY MEMBER"/>
    <property type="match status" value="1"/>
</dbReference>
<organism evidence="6 7">
    <name type="scientific">Apiospora phragmitis</name>
    <dbReference type="NCBI Taxonomy" id="2905665"/>
    <lineage>
        <taxon>Eukaryota</taxon>
        <taxon>Fungi</taxon>
        <taxon>Dikarya</taxon>
        <taxon>Ascomycota</taxon>
        <taxon>Pezizomycotina</taxon>
        <taxon>Sordariomycetes</taxon>
        <taxon>Xylariomycetidae</taxon>
        <taxon>Amphisphaeriales</taxon>
        <taxon>Apiosporaceae</taxon>
        <taxon>Apiospora</taxon>
    </lineage>
</organism>
<evidence type="ECO:0000256" key="2">
    <source>
        <dbReference type="ARBA" id="ARBA00022801"/>
    </source>
</evidence>
<dbReference type="PANTHER" id="PTHR43788:SF8">
    <property type="entry name" value="DNA-BINDING PROTEIN SMUBP-2"/>
    <property type="match status" value="1"/>
</dbReference>
<dbReference type="EMBL" id="JAQQWL010000015">
    <property type="protein sequence ID" value="KAK8040954.1"/>
    <property type="molecule type" value="Genomic_DNA"/>
</dbReference>
<proteinExistence type="predicted"/>
<dbReference type="InterPro" id="IPR041679">
    <property type="entry name" value="DNA2/NAM7-like_C"/>
</dbReference>
<dbReference type="GeneID" id="92098433"/>
<evidence type="ECO:0000256" key="4">
    <source>
        <dbReference type="ARBA" id="ARBA00022840"/>
    </source>
</evidence>
<keyword evidence="2" id="KW-0378">Hydrolase</keyword>
<name>A0ABR1T4Z7_9PEZI</name>
<keyword evidence="4" id="KW-0067">ATP-binding</keyword>
<accession>A0ABR1T4Z7</accession>
<dbReference type="Gene3D" id="3.40.50.300">
    <property type="entry name" value="P-loop containing nucleotide triphosphate hydrolases"/>
    <property type="match status" value="1"/>
</dbReference>
<protein>
    <submittedName>
        <fullName evidence="6">MFS monocarboxylate transporter</fullName>
    </submittedName>
</protein>